<reference evidence="1" key="1">
    <citation type="submission" date="2020-06" db="EMBL/GenBank/DDBJ databases">
        <authorList>
            <person name="Li T."/>
            <person name="Hu X."/>
            <person name="Zhang T."/>
            <person name="Song X."/>
            <person name="Zhang H."/>
            <person name="Dai N."/>
            <person name="Sheng W."/>
            <person name="Hou X."/>
            <person name="Wei L."/>
        </authorList>
    </citation>
    <scope>NUCLEOTIDE SEQUENCE</scope>
    <source>
        <strain evidence="1">3651</strain>
        <tissue evidence="1">Leaf</tissue>
    </source>
</reference>
<dbReference type="Proteomes" id="UP001293254">
    <property type="component" value="Unassembled WGS sequence"/>
</dbReference>
<gene>
    <name evidence="1" type="ORF">Salat_2104500</name>
</gene>
<dbReference type="EMBL" id="JACGWO010000008">
    <property type="protein sequence ID" value="KAK4421539.1"/>
    <property type="molecule type" value="Genomic_DNA"/>
</dbReference>
<accession>A0AAE1Y0T0</accession>
<dbReference type="AlphaFoldDB" id="A0AAE1Y0T0"/>
<comment type="caution">
    <text evidence="1">The sequence shown here is derived from an EMBL/GenBank/DDBJ whole genome shotgun (WGS) entry which is preliminary data.</text>
</comment>
<evidence type="ECO:0000313" key="2">
    <source>
        <dbReference type="Proteomes" id="UP001293254"/>
    </source>
</evidence>
<name>A0AAE1Y0T0_9LAMI</name>
<reference evidence="1" key="2">
    <citation type="journal article" date="2024" name="Plant">
        <title>Genomic evolution and insights into agronomic trait innovations of Sesamum species.</title>
        <authorList>
            <person name="Miao H."/>
            <person name="Wang L."/>
            <person name="Qu L."/>
            <person name="Liu H."/>
            <person name="Sun Y."/>
            <person name="Le M."/>
            <person name="Wang Q."/>
            <person name="Wei S."/>
            <person name="Zheng Y."/>
            <person name="Lin W."/>
            <person name="Duan Y."/>
            <person name="Cao H."/>
            <person name="Xiong S."/>
            <person name="Wang X."/>
            <person name="Wei L."/>
            <person name="Li C."/>
            <person name="Ma Q."/>
            <person name="Ju M."/>
            <person name="Zhao R."/>
            <person name="Li G."/>
            <person name="Mu C."/>
            <person name="Tian Q."/>
            <person name="Mei H."/>
            <person name="Zhang T."/>
            <person name="Gao T."/>
            <person name="Zhang H."/>
        </authorList>
    </citation>
    <scope>NUCLEOTIDE SEQUENCE</scope>
    <source>
        <strain evidence="1">3651</strain>
    </source>
</reference>
<feature type="non-terminal residue" evidence="1">
    <location>
        <position position="283"/>
    </location>
</feature>
<proteinExistence type="predicted"/>
<evidence type="ECO:0000313" key="1">
    <source>
        <dbReference type="EMBL" id="KAK4421539.1"/>
    </source>
</evidence>
<organism evidence="1 2">
    <name type="scientific">Sesamum alatum</name>
    <dbReference type="NCBI Taxonomy" id="300844"/>
    <lineage>
        <taxon>Eukaryota</taxon>
        <taxon>Viridiplantae</taxon>
        <taxon>Streptophyta</taxon>
        <taxon>Embryophyta</taxon>
        <taxon>Tracheophyta</taxon>
        <taxon>Spermatophyta</taxon>
        <taxon>Magnoliopsida</taxon>
        <taxon>eudicotyledons</taxon>
        <taxon>Gunneridae</taxon>
        <taxon>Pentapetalae</taxon>
        <taxon>asterids</taxon>
        <taxon>lamiids</taxon>
        <taxon>Lamiales</taxon>
        <taxon>Pedaliaceae</taxon>
        <taxon>Sesamum</taxon>
    </lineage>
</organism>
<sequence>GYEKEQPFEYATNICSGLIFGTELIHAPATSPPPLHHEPPLTIVPIFLLYYDIASTTFGTSHTTRPNRAEFLRTLPHSLPLQPTASPPLQDLNSSSKQTQSNPFLFTALFGCQPLFLRDYRVGAFVFLPPSWSPTPFEDGGALSSTAAWEGLSSMLIAVPHLAHGDEGLLAGLGNEKNRGSLGPYLNLEEPITSFVPTTDKIHSLGSSRPHVANGLSLEDKAVFEGPGNDRVMDPFGPDSQLKEIEGLNREGLLSLADLIIDPSHDLLAAYTTSGIHIGLLAA</sequence>
<keyword evidence="2" id="KW-1185">Reference proteome</keyword>
<protein>
    <submittedName>
        <fullName evidence="1">Uncharacterized protein</fullName>
    </submittedName>
</protein>